<sequence length="105" mass="11947">MDHAMTGRDQLVQAQQASFVYAQYQAYEDQIQRCKQCADSPKKNQDTSSSLRKERVKGTGFIDGRCTGIMPSHGEDREKMVEIHQEYGHIPIKDFRMSPHQDGGS</sequence>
<dbReference type="EMBL" id="WHWB01034563">
    <property type="protein sequence ID" value="KAJ7408156.1"/>
    <property type="molecule type" value="Genomic_DNA"/>
</dbReference>
<reference evidence="2" key="1">
    <citation type="submission" date="2019-10" db="EMBL/GenBank/DDBJ databases">
        <authorList>
            <person name="Soares A.E.R."/>
            <person name="Aleixo A."/>
            <person name="Schneider P."/>
            <person name="Miyaki C.Y."/>
            <person name="Schneider M.P."/>
            <person name="Mello C."/>
            <person name="Vasconcelos A.T.R."/>
        </authorList>
    </citation>
    <scope>NUCLEOTIDE SEQUENCE</scope>
    <source>
        <tissue evidence="2">Muscle</tissue>
    </source>
</reference>
<keyword evidence="3" id="KW-1185">Reference proteome</keyword>
<evidence type="ECO:0000313" key="3">
    <source>
        <dbReference type="Proteomes" id="UP001145742"/>
    </source>
</evidence>
<feature type="region of interest" description="Disordered" evidence="1">
    <location>
        <begin position="37"/>
        <end position="57"/>
    </location>
</feature>
<evidence type="ECO:0000256" key="1">
    <source>
        <dbReference type="SAM" id="MobiDB-lite"/>
    </source>
</evidence>
<evidence type="ECO:0000313" key="2">
    <source>
        <dbReference type="EMBL" id="KAJ7408156.1"/>
    </source>
</evidence>
<name>A0ABQ9CYD4_9PASS</name>
<protein>
    <submittedName>
        <fullName evidence="2">Uncharacterized protein</fullName>
    </submittedName>
</protein>
<organism evidence="2 3">
    <name type="scientific">Willisornis vidua</name>
    <name type="common">Xingu scale-backed antbird</name>
    <dbReference type="NCBI Taxonomy" id="1566151"/>
    <lineage>
        <taxon>Eukaryota</taxon>
        <taxon>Metazoa</taxon>
        <taxon>Chordata</taxon>
        <taxon>Craniata</taxon>
        <taxon>Vertebrata</taxon>
        <taxon>Euteleostomi</taxon>
        <taxon>Archelosauria</taxon>
        <taxon>Archosauria</taxon>
        <taxon>Dinosauria</taxon>
        <taxon>Saurischia</taxon>
        <taxon>Theropoda</taxon>
        <taxon>Coelurosauria</taxon>
        <taxon>Aves</taxon>
        <taxon>Neognathae</taxon>
        <taxon>Neoaves</taxon>
        <taxon>Telluraves</taxon>
        <taxon>Australaves</taxon>
        <taxon>Passeriformes</taxon>
        <taxon>Thamnophilidae</taxon>
        <taxon>Willisornis</taxon>
    </lineage>
</organism>
<accession>A0ABQ9CYD4</accession>
<dbReference type="Proteomes" id="UP001145742">
    <property type="component" value="Unassembled WGS sequence"/>
</dbReference>
<gene>
    <name evidence="2" type="ORF">WISP_122523</name>
</gene>
<feature type="compositionally biased region" description="Basic and acidic residues" evidence="1">
    <location>
        <begin position="40"/>
        <end position="57"/>
    </location>
</feature>
<comment type="caution">
    <text evidence="2">The sequence shown here is derived from an EMBL/GenBank/DDBJ whole genome shotgun (WGS) entry which is preliminary data.</text>
</comment>
<proteinExistence type="predicted"/>